<keyword evidence="2" id="KW-1185">Reference proteome</keyword>
<dbReference type="RefSeq" id="WP_284238185.1">
    <property type="nucleotide sequence ID" value="NZ_BSSQ01000006.1"/>
</dbReference>
<evidence type="ECO:0000313" key="1">
    <source>
        <dbReference type="EMBL" id="GLX67437.1"/>
    </source>
</evidence>
<evidence type="ECO:0000313" key="2">
    <source>
        <dbReference type="Proteomes" id="UP001157114"/>
    </source>
</evidence>
<dbReference type="Proteomes" id="UP001157114">
    <property type="component" value="Unassembled WGS sequence"/>
</dbReference>
<name>A0ABQ6G9Z0_9BACL</name>
<gene>
    <name evidence="1" type="ORF">MU1_17820</name>
</gene>
<dbReference type="EMBL" id="BSSQ01000006">
    <property type="protein sequence ID" value="GLX67437.1"/>
    <property type="molecule type" value="Genomic_DNA"/>
</dbReference>
<evidence type="ECO:0008006" key="3">
    <source>
        <dbReference type="Google" id="ProtNLM"/>
    </source>
</evidence>
<proteinExistence type="predicted"/>
<protein>
    <recommendedName>
        <fullName evidence="3">PD-(D/E)XK endonuclease-like domain-containing protein</fullName>
    </recommendedName>
</protein>
<comment type="caution">
    <text evidence="1">The sequence shown here is derived from an EMBL/GenBank/DDBJ whole genome shotgun (WGS) entry which is preliminary data.</text>
</comment>
<accession>A0ABQ6G9Z0</accession>
<sequence>MNAAAKGTVIEDYKLEELLRCPYRYAKRQEAAPSAKAEVNWMQLAQLAVSYVVNAFYTTPAEERSRFSIPEMLERWWTNKVSKFESPEHYWSVKQQLIDGLSSLFVTEMSAVPIILFEQHQTVVPELQAELVQIFQLVLNDNDGEPADYIVRKYIVDEDEDMILLFQHLTAVFCSSAFGRLPSRIEVFPVLGGKSRIVHPTAETLRQSMDYMNLAAGFMPEADSGRGPLRKAAGSAECRRCPFIEECAKPPEAAEALLM</sequence>
<organism evidence="1 2">
    <name type="scientific">Paenibacillus glycanilyticus</name>
    <dbReference type="NCBI Taxonomy" id="126569"/>
    <lineage>
        <taxon>Bacteria</taxon>
        <taxon>Bacillati</taxon>
        <taxon>Bacillota</taxon>
        <taxon>Bacilli</taxon>
        <taxon>Bacillales</taxon>
        <taxon>Paenibacillaceae</taxon>
        <taxon>Paenibacillus</taxon>
    </lineage>
</organism>
<reference evidence="1 2" key="1">
    <citation type="submission" date="2023-03" db="EMBL/GenBank/DDBJ databases">
        <title>Draft genome sequence of the bacteria which degrade cell wall of Tricholomamatutake.</title>
        <authorList>
            <person name="Konishi Y."/>
            <person name="Fukuta Y."/>
            <person name="Shirasaka N."/>
        </authorList>
    </citation>
    <scope>NUCLEOTIDE SEQUENCE [LARGE SCALE GENOMIC DNA]</scope>
    <source>
        <strain evidence="2">mu1</strain>
    </source>
</reference>